<protein>
    <recommendedName>
        <fullName evidence="2">PilZ domain-containing protein</fullName>
    </recommendedName>
</protein>
<dbReference type="InterPro" id="IPR011990">
    <property type="entry name" value="TPR-like_helical_dom_sf"/>
</dbReference>
<name>A0A538UC41_UNCEI</name>
<evidence type="ECO:0000256" key="1">
    <source>
        <dbReference type="SAM" id="MobiDB-lite"/>
    </source>
</evidence>
<dbReference type="Proteomes" id="UP000319771">
    <property type="component" value="Unassembled WGS sequence"/>
</dbReference>
<sequence>MQTEQRLLKQVIAAHREGDLDECVRWVRTLVYAAPLATAPRHLLASLYMLTGEHRLALLHYRRLLSPAIENGEVFRSIALQKQIDDLLPARSLDSARWVSMRTRLRAHGVPPLPGSASSVGRPWLEAQFLGLSRAWFERVVTEGRTEVVGVGVAPEVVGVATVWEVVAGRLPWSYTLPDGRENPRAEAAEGDAIHIPSPIVEQLRVSFFPDLPVELLRFDAAMAAELRHELALRRGQGAAGEARPAHQLGPAHAAWTTRVQELAGARPKPTEETGPKVLGLPSPGVAPPSEPSDSTGDWLESGQIALPDGPEATDGDRAPAPPAADDTSTNRRSPVEPSPEPTLAAAPPERRVSARARRRRKRRASALGPVAEANAGSVEPRAKGRFAGSIPAPEPAAPGSERRRHPRVAVSFETRVALLRLRGSRVPPLRGELIDLSSSGLGLRVDRRGLGAAGGALAQAVVAVELDVPGPGGPLQVAGQVRRIEVDEARDEARIGIEFLLMTEPDRRRVSATIAGVALANRDPAPPTA</sequence>
<dbReference type="GO" id="GO:0035438">
    <property type="term" value="F:cyclic-di-GMP binding"/>
    <property type="evidence" value="ECO:0007669"/>
    <property type="project" value="InterPro"/>
</dbReference>
<gene>
    <name evidence="3" type="ORF">E6K81_04710</name>
</gene>
<comment type="caution">
    <text evidence="3">The sequence shown here is derived from an EMBL/GenBank/DDBJ whole genome shotgun (WGS) entry which is preliminary data.</text>
</comment>
<evidence type="ECO:0000259" key="2">
    <source>
        <dbReference type="Pfam" id="PF07238"/>
    </source>
</evidence>
<dbReference type="InterPro" id="IPR009875">
    <property type="entry name" value="PilZ_domain"/>
</dbReference>
<dbReference type="SUPFAM" id="SSF48452">
    <property type="entry name" value="TPR-like"/>
    <property type="match status" value="1"/>
</dbReference>
<proteinExistence type="predicted"/>
<evidence type="ECO:0000313" key="4">
    <source>
        <dbReference type="Proteomes" id="UP000319771"/>
    </source>
</evidence>
<organism evidence="3 4">
    <name type="scientific">Eiseniibacteriota bacterium</name>
    <dbReference type="NCBI Taxonomy" id="2212470"/>
    <lineage>
        <taxon>Bacteria</taxon>
        <taxon>Candidatus Eiseniibacteriota</taxon>
    </lineage>
</organism>
<evidence type="ECO:0000313" key="3">
    <source>
        <dbReference type="EMBL" id="TMQ73420.1"/>
    </source>
</evidence>
<dbReference type="Gene3D" id="2.40.10.220">
    <property type="entry name" value="predicted glycosyltransferase like domains"/>
    <property type="match status" value="1"/>
</dbReference>
<feature type="domain" description="PilZ" evidence="2">
    <location>
        <begin position="402"/>
        <end position="513"/>
    </location>
</feature>
<feature type="compositionally biased region" description="Basic residues" evidence="1">
    <location>
        <begin position="354"/>
        <end position="365"/>
    </location>
</feature>
<dbReference type="EMBL" id="VBPB01000069">
    <property type="protein sequence ID" value="TMQ73420.1"/>
    <property type="molecule type" value="Genomic_DNA"/>
</dbReference>
<feature type="region of interest" description="Disordered" evidence="1">
    <location>
        <begin position="264"/>
        <end position="407"/>
    </location>
</feature>
<accession>A0A538UC41</accession>
<dbReference type="Pfam" id="PF07238">
    <property type="entry name" value="PilZ"/>
    <property type="match status" value="1"/>
</dbReference>
<dbReference type="AlphaFoldDB" id="A0A538UC41"/>
<reference evidence="3 4" key="1">
    <citation type="journal article" date="2019" name="Nat. Microbiol.">
        <title>Mediterranean grassland soil C-N compound turnover is dependent on rainfall and depth, and is mediated by genomically divergent microorganisms.</title>
        <authorList>
            <person name="Diamond S."/>
            <person name="Andeer P.F."/>
            <person name="Li Z."/>
            <person name="Crits-Christoph A."/>
            <person name="Burstein D."/>
            <person name="Anantharaman K."/>
            <person name="Lane K.R."/>
            <person name="Thomas B.C."/>
            <person name="Pan C."/>
            <person name="Northen T.R."/>
            <person name="Banfield J.F."/>
        </authorList>
    </citation>
    <scope>NUCLEOTIDE SEQUENCE [LARGE SCALE GENOMIC DNA]</scope>
    <source>
        <strain evidence="3">WS_11</strain>
    </source>
</reference>